<dbReference type="SUPFAM" id="SSF56281">
    <property type="entry name" value="Metallo-hydrolase/oxidoreductase"/>
    <property type="match status" value="1"/>
</dbReference>
<reference evidence="2 3" key="1">
    <citation type="journal article" date="2016" name="Nat. Commun.">
        <title>Thousands of microbial genomes shed light on interconnected biogeochemical processes in an aquifer system.</title>
        <authorList>
            <person name="Anantharaman K."/>
            <person name="Brown C.T."/>
            <person name="Hug L.A."/>
            <person name="Sharon I."/>
            <person name="Castelle C.J."/>
            <person name="Probst A.J."/>
            <person name="Thomas B.C."/>
            <person name="Singh A."/>
            <person name="Wilkins M.J."/>
            <person name="Karaoz U."/>
            <person name="Brodie E.L."/>
            <person name="Williams K.H."/>
            <person name="Hubbard S.S."/>
            <person name="Banfield J.F."/>
        </authorList>
    </citation>
    <scope>NUCLEOTIDE SEQUENCE [LARGE SCALE GENOMIC DNA]</scope>
</reference>
<dbReference type="Gene3D" id="3.60.15.10">
    <property type="entry name" value="Ribonuclease Z/Hydroxyacylglutathione hydrolase-like"/>
    <property type="match status" value="1"/>
</dbReference>
<dbReference type="AlphaFoldDB" id="A0A1F5CBE7"/>
<accession>A0A1F5CBE7</accession>
<dbReference type="InterPro" id="IPR036866">
    <property type="entry name" value="RibonucZ/Hydroxyglut_hydro"/>
</dbReference>
<dbReference type="InterPro" id="IPR001279">
    <property type="entry name" value="Metallo-B-lactamas"/>
</dbReference>
<dbReference type="CDD" id="cd07731">
    <property type="entry name" value="ComA-like_MBL-fold"/>
    <property type="match status" value="1"/>
</dbReference>
<gene>
    <name evidence="2" type="ORF">A3I30_02810</name>
</gene>
<proteinExistence type="predicted"/>
<feature type="domain" description="Metallo-beta-lactamase" evidence="1">
    <location>
        <begin position="40"/>
        <end position="249"/>
    </location>
</feature>
<dbReference type="PANTHER" id="PTHR30619:SF1">
    <property type="entry name" value="RECOMBINATION PROTEIN 2"/>
    <property type="match status" value="1"/>
</dbReference>
<comment type="caution">
    <text evidence="2">The sequence shown here is derived from an EMBL/GenBank/DDBJ whole genome shotgun (WGS) entry which is preliminary data.</text>
</comment>
<evidence type="ECO:0000313" key="2">
    <source>
        <dbReference type="EMBL" id="OGD40174.1"/>
    </source>
</evidence>
<dbReference type="InterPro" id="IPR052159">
    <property type="entry name" value="Competence_DNA_uptake"/>
</dbReference>
<evidence type="ECO:0000313" key="3">
    <source>
        <dbReference type="Proteomes" id="UP000177197"/>
    </source>
</evidence>
<protein>
    <recommendedName>
        <fullName evidence="1">Metallo-beta-lactamase domain-containing protein</fullName>
    </recommendedName>
</protein>
<dbReference type="Proteomes" id="UP000177197">
    <property type="component" value="Unassembled WGS sequence"/>
</dbReference>
<dbReference type="SMART" id="SM00849">
    <property type="entry name" value="Lactamase_B"/>
    <property type="match status" value="1"/>
</dbReference>
<organism evidence="2 3">
    <name type="scientific">Candidatus Azambacteria bacterium RIFCSPLOWO2_02_FULL_44_14</name>
    <dbReference type="NCBI Taxonomy" id="1797306"/>
    <lineage>
        <taxon>Bacteria</taxon>
        <taxon>Candidatus Azamiibacteriota</taxon>
    </lineage>
</organism>
<dbReference type="Pfam" id="PF00753">
    <property type="entry name" value="Lactamase_B"/>
    <property type="match status" value="1"/>
</dbReference>
<name>A0A1F5CBE7_9BACT</name>
<sequence>MKRYFIFLAAVALFTAVIWGLIFVKTQGVLLEVIFFDVGQGDSILIKTPYEQTMLVDGGPDNRVLNKLGDHLPPLQKRIDIVILTHPHADHVTGLVEVLKRYDVGVVIMSAAYLKTDIYGEFLKTLRDKNTSIIFAKAGQALHFGPKMDVDILWPERNKLDLFGGYNESFGMAGNDVNDDSVVTKMSFGDFALLMTGDATSAVEKQLLAYGNGLRADILKVGHHGSKYSSSLEFLKLVQPQASIIEVGARNRYGHPAPATLDRLKNFSPQGADQLLKSETFGVERPQAENISIFRTDKDSDIKVLSNGYTTSIFKEK</sequence>
<dbReference type="InterPro" id="IPR035681">
    <property type="entry name" value="ComA-like_MBL"/>
</dbReference>
<dbReference type="PANTHER" id="PTHR30619">
    <property type="entry name" value="DNA INTERNALIZATION/COMPETENCE PROTEIN COMEC/REC2"/>
    <property type="match status" value="1"/>
</dbReference>
<dbReference type="EMBL" id="MEYV01000011">
    <property type="protein sequence ID" value="OGD40174.1"/>
    <property type="molecule type" value="Genomic_DNA"/>
</dbReference>
<evidence type="ECO:0000259" key="1">
    <source>
        <dbReference type="SMART" id="SM00849"/>
    </source>
</evidence>